<evidence type="ECO:0000256" key="2">
    <source>
        <dbReference type="SAM" id="Phobius"/>
    </source>
</evidence>
<protein>
    <recommendedName>
        <fullName evidence="4">Nuclear pore complex component</fullName>
    </recommendedName>
</protein>
<dbReference type="OrthoDB" id="429932at2759"/>
<reference evidence="3" key="1">
    <citation type="submission" date="2014-02" db="EMBL/GenBank/DDBJ databases">
        <title>The Genome Sequence of Trichophyton rubrum (morphotype fischeri) CBS 288.86.</title>
        <authorList>
            <consortium name="The Broad Institute Genomics Platform"/>
            <person name="Cuomo C.A."/>
            <person name="White T.C."/>
            <person name="Graser Y."/>
            <person name="Martinez-Rossi N."/>
            <person name="Heitman J."/>
            <person name="Young S.K."/>
            <person name="Zeng Q."/>
            <person name="Gargeya S."/>
            <person name="Abouelleil A."/>
            <person name="Alvarado L."/>
            <person name="Chapman S.B."/>
            <person name="Gainer-Dewar J."/>
            <person name="Goldberg J."/>
            <person name="Griggs A."/>
            <person name="Gujja S."/>
            <person name="Hansen M."/>
            <person name="Howarth C."/>
            <person name="Imamovic A."/>
            <person name="Larimer J."/>
            <person name="Martinez D."/>
            <person name="Murphy C."/>
            <person name="Pearson M.D."/>
            <person name="Persinoti G."/>
            <person name="Poon T."/>
            <person name="Priest M."/>
            <person name="Roberts A.D."/>
            <person name="Saif S."/>
            <person name="Shea T.D."/>
            <person name="Sykes S.N."/>
            <person name="Wortman J."/>
            <person name="Nusbaum C."/>
            <person name="Birren B."/>
        </authorList>
    </citation>
    <scope>NUCLEOTIDE SEQUENCE [LARGE SCALE GENOMIC DNA]</scope>
    <source>
        <strain evidence="3">CBS 288.86</strain>
    </source>
</reference>
<dbReference type="EMBL" id="KK207725">
    <property type="protein sequence ID" value="EZF56242.1"/>
    <property type="molecule type" value="Genomic_DNA"/>
</dbReference>
<dbReference type="InterPro" id="IPR012578">
    <property type="entry name" value="Nucl_pore_cmplx"/>
</dbReference>
<keyword evidence="2" id="KW-0812">Transmembrane</keyword>
<gene>
    <name evidence="3" type="ORF">H103_01325</name>
</gene>
<proteinExistence type="predicted"/>
<evidence type="ECO:0008006" key="4">
    <source>
        <dbReference type="Google" id="ProtNLM"/>
    </source>
</evidence>
<dbReference type="HOGENOM" id="CLU_044363_0_0_1"/>
<evidence type="ECO:0000256" key="1">
    <source>
        <dbReference type="SAM" id="MobiDB-lite"/>
    </source>
</evidence>
<evidence type="ECO:0000313" key="3">
    <source>
        <dbReference type="EMBL" id="EZF56242.1"/>
    </source>
</evidence>
<accession>A0A022WD12</accession>
<dbReference type="AlphaFoldDB" id="A0A022WD12"/>
<dbReference type="GO" id="GO:0005640">
    <property type="term" value="C:nuclear outer membrane"/>
    <property type="evidence" value="ECO:0007669"/>
    <property type="project" value="TreeGrafter"/>
</dbReference>
<dbReference type="GO" id="GO:0006606">
    <property type="term" value="P:protein import into nucleus"/>
    <property type="evidence" value="ECO:0007669"/>
    <property type="project" value="TreeGrafter"/>
</dbReference>
<dbReference type="GO" id="GO:0030474">
    <property type="term" value="P:spindle pole body duplication"/>
    <property type="evidence" value="ECO:0007669"/>
    <property type="project" value="TreeGrafter"/>
</dbReference>
<feature type="compositionally biased region" description="Polar residues" evidence="1">
    <location>
        <begin position="131"/>
        <end position="142"/>
    </location>
</feature>
<name>A0A022WD12_TRIRU</name>
<keyword evidence="2" id="KW-0472">Membrane</keyword>
<dbReference type="Proteomes" id="UP000023758">
    <property type="component" value="Unassembled WGS sequence"/>
</dbReference>
<organism evidence="3">
    <name type="scientific">Trichophyton rubrum CBS 288.86</name>
    <dbReference type="NCBI Taxonomy" id="1215330"/>
    <lineage>
        <taxon>Eukaryota</taxon>
        <taxon>Fungi</taxon>
        <taxon>Dikarya</taxon>
        <taxon>Ascomycota</taxon>
        <taxon>Pezizomycotina</taxon>
        <taxon>Eurotiomycetes</taxon>
        <taxon>Eurotiomycetidae</taxon>
        <taxon>Onygenales</taxon>
        <taxon>Arthrodermataceae</taxon>
        <taxon>Trichophyton</taxon>
    </lineage>
</organism>
<feature type="transmembrane region" description="Helical" evidence="2">
    <location>
        <begin position="51"/>
        <end position="68"/>
    </location>
</feature>
<dbReference type="PANTHER" id="PTHR28003:SF1">
    <property type="entry name" value="NUCLEOPORIN POM34"/>
    <property type="match status" value="1"/>
</dbReference>
<feature type="transmembrane region" description="Helical" evidence="2">
    <location>
        <begin position="88"/>
        <end position="108"/>
    </location>
</feature>
<feature type="region of interest" description="Disordered" evidence="1">
    <location>
        <begin position="127"/>
        <end position="248"/>
    </location>
</feature>
<feature type="region of interest" description="Disordered" evidence="1">
    <location>
        <begin position="1"/>
        <end position="26"/>
    </location>
</feature>
<dbReference type="Pfam" id="PF08058">
    <property type="entry name" value="NPCC"/>
    <property type="match status" value="1"/>
</dbReference>
<sequence>MAPSSLPSTPRMLDANGPSTASPGKWRHPRLKEIIRRQNASSVNEKTIRRLLLNAGTLIFTGFIGNTYKQYSLAIGSFFQIPTYPDIVLLVIRLLLFINIAMILYPIYRAPDQVSDIPLTPSQRALLGLDPNSTSPATQGTEYITPPRYRISSSSRRRSSGSWGNSPFSYSGAEDSPTRSHPDSPPFTPSGSPLFHKGIWSGGRDSGRRNSFGSPSPLGRSSIGARDGSSLRAPSTPTPFGKGTSPVMTQKWLFERSRMSSSGSSVFSQ</sequence>
<dbReference type="PANTHER" id="PTHR28003">
    <property type="entry name" value="NUCLEOPORIN POM34"/>
    <property type="match status" value="1"/>
</dbReference>
<keyword evidence="2" id="KW-1133">Transmembrane helix</keyword>
<dbReference type="GO" id="GO:0070762">
    <property type="term" value="C:nuclear pore transmembrane ring"/>
    <property type="evidence" value="ECO:0007669"/>
    <property type="project" value="TreeGrafter"/>
</dbReference>